<name>A0A343JFM2_9CLOT</name>
<dbReference type="RefSeq" id="WP_119866454.1">
    <property type="nucleotide sequence ID" value="NZ_CP016786.1"/>
</dbReference>
<dbReference type="InterPro" id="IPR019644">
    <property type="entry name" value="DUF2508"/>
</dbReference>
<dbReference type="OrthoDB" id="1809893at2"/>
<evidence type="ECO:0000313" key="2">
    <source>
        <dbReference type="Proteomes" id="UP000264883"/>
    </source>
</evidence>
<protein>
    <recommendedName>
        <fullName evidence="3">DUF2508 domain-containing protein</fullName>
    </recommendedName>
</protein>
<dbReference type="AlphaFoldDB" id="A0A343JFM2"/>
<dbReference type="Pfam" id="PF10704">
    <property type="entry name" value="DUF2508"/>
    <property type="match status" value="1"/>
</dbReference>
<sequence>MDRKFILRVLFDYFNKKDKVKDQQKEEENEEQYTEEDIELLKSINETIIELEVARTLFNSVTDPQLIELAINSENAARNRFDYLLSVAKKKHLKKIEII</sequence>
<evidence type="ECO:0000313" key="1">
    <source>
        <dbReference type="EMBL" id="ASW44330.1"/>
    </source>
</evidence>
<dbReference type="Proteomes" id="UP000264883">
    <property type="component" value="Chromosome"/>
</dbReference>
<accession>A0A343JFM2</accession>
<evidence type="ECO:0008006" key="3">
    <source>
        <dbReference type="Google" id="ProtNLM"/>
    </source>
</evidence>
<keyword evidence="2" id="KW-1185">Reference proteome</keyword>
<organism evidence="1 2">
    <name type="scientific">Clostridium isatidis</name>
    <dbReference type="NCBI Taxonomy" id="182773"/>
    <lineage>
        <taxon>Bacteria</taxon>
        <taxon>Bacillati</taxon>
        <taxon>Bacillota</taxon>
        <taxon>Clostridia</taxon>
        <taxon>Eubacteriales</taxon>
        <taxon>Clostridiaceae</taxon>
        <taxon>Clostridium</taxon>
    </lineage>
</organism>
<dbReference type="EMBL" id="CP016786">
    <property type="protein sequence ID" value="ASW44330.1"/>
    <property type="molecule type" value="Genomic_DNA"/>
</dbReference>
<gene>
    <name evidence="1" type="ORF">BEN51_13070</name>
</gene>
<dbReference type="KEGG" id="cia:BEN51_13070"/>
<proteinExistence type="predicted"/>
<reference evidence="1 2" key="1">
    <citation type="submission" date="2016-08" db="EMBL/GenBank/DDBJ databases">
        <title>Complete Genome Sequence Of The Indigo Reducing Clostridium isatidis DSM15098.</title>
        <authorList>
            <person name="Little G.T."/>
            <person name="Minton N.P."/>
        </authorList>
    </citation>
    <scope>NUCLEOTIDE SEQUENCE [LARGE SCALE GENOMIC DNA]</scope>
    <source>
        <strain evidence="1 2">DSM 15098</strain>
    </source>
</reference>